<feature type="transmembrane region" description="Helical" evidence="1">
    <location>
        <begin position="492"/>
        <end position="513"/>
    </location>
</feature>
<dbReference type="AlphaFoldDB" id="A0A7W7K260"/>
<evidence type="ECO:0000313" key="3">
    <source>
        <dbReference type="Proteomes" id="UP000575241"/>
    </source>
</evidence>
<organism evidence="2 3">
    <name type="scientific">Sphingomonas kyeonggiensis</name>
    <dbReference type="NCBI Taxonomy" id="1268553"/>
    <lineage>
        <taxon>Bacteria</taxon>
        <taxon>Pseudomonadati</taxon>
        <taxon>Pseudomonadota</taxon>
        <taxon>Alphaproteobacteria</taxon>
        <taxon>Sphingomonadales</taxon>
        <taxon>Sphingomonadaceae</taxon>
        <taxon>Sphingomonas</taxon>
    </lineage>
</organism>
<dbReference type="Gene3D" id="3.40.50.300">
    <property type="entry name" value="P-loop containing nucleotide triphosphate hydrolases"/>
    <property type="match status" value="1"/>
</dbReference>
<sequence>MVPKIKEGLDLLDLLENWIASDRDSHLSIIGEFGQGKSTALLAHCADWARRWISGDKNGRVPLLIELRGKSPKRQSPEAFLSEWGQRFRLHGDALLNLIKTGRAILIFEGFDEIQDAGMRYDRFQQFKALWDFSYPGTKIIFTGRPNFFLDSVEMVNLLRDSPVARAAGLVGSEIYQLRFLEGDSIANALRRHDSETVAEIVARCSEDKAFLDIVRRPSMLPLIASLWPSIRAEIRAKNSVTSAQIIKQFIDYLYKRKEADAERLGRYHVLSSAVRHYVTQRVAWKMAETNSRNTITAEDFAEVVERACDSFDTEFRSGDADDGGNADFIRDLKAKYESRPRHVFIADVVTDVRAQGLLTPDPAGGRNNLYFPHKQYYEYILGEVFWTSQNGKKDSWASGLTQESLMRIVRLEPSALLFSAGLWDEDKLRASRYRRTIGERLKKSIQARAVYIDAVEGVLFEKIKKILSVFSKYNFKKNDTNNEDRDNRRVVYLNSTLVMSIIKSCPIKYRYLFLKSRVISYNGEYYIMRGNRLLSINLMMATIFGVYSINILNLREVLDYYAFVIAATLAFTTFALISLTFSVRSRNIRMEDAYLIMEYLRFGEIRSIRKEYGERAHSSLLAVFGTPENLFLDPIFLAIQSSQDTRPEPSG</sequence>
<feature type="transmembrane region" description="Helical" evidence="1">
    <location>
        <begin position="561"/>
        <end position="582"/>
    </location>
</feature>
<gene>
    <name evidence="2" type="ORF">HNP52_002731</name>
</gene>
<comment type="caution">
    <text evidence="2">The sequence shown here is derived from an EMBL/GenBank/DDBJ whole genome shotgun (WGS) entry which is preliminary data.</text>
</comment>
<dbReference type="Proteomes" id="UP000575241">
    <property type="component" value="Unassembled WGS sequence"/>
</dbReference>
<protein>
    <recommendedName>
        <fullName evidence="4">NACHT domain-containing protein</fullName>
    </recommendedName>
</protein>
<keyword evidence="1" id="KW-0812">Transmembrane</keyword>
<dbReference type="SUPFAM" id="SSF52540">
    <property type="entry name" value="P-loop containing nucleoside triphosphate hydrolases"/>
    <property type="match status" value="1"/>
</dbReference>
<proteinExistence type="predicted"/>
<dbReference type="RefSeq" id="WP_184167950.1">
    <property type="nucleotide sequence ID" value="NZ_JACHLN010000002.1"/>
</dbReference>
<dbReference type="EMBL" id="JACHLN010000002">
    <property type="protein sequence ID" value="MBB4839662.1"/>
    <property type="molecule type" value="Genomic_DNA"/>
</dbReference>
<keyword evidence="1" id="KW-0472">Membrane</keyword>
<feature type="transmembrane region" description="Helical" evidence="1">
    <location>
        <begin position="534"/>
        <end position="555"/>
    </location>
</feature>
<evidence type="ECO:0000256" key="1">
    <source>
        <dbReference type="SAM" id="Phobius"/>
    </source>
</evidence>
<keyword evidence="1" id="KW-1133">Transmembrane helix</keyword>
<name>A0A7W7K260_9SPHN</name>
<evidence type="ECO:0000313" key="2">
    <source>
        <dbReference type="EMBL" id="MBB4839662.1"/>
    </source>
</evidence>
<evidence type="ECO:0008006" key="4">
    <source>
        <dbReference type="Google" id="ProtNLM"/>
    </source>
</evidence>
<dbReference type="InterPro" id="IPR027417">
    <property type="entry name" value="P-loop_NTPase"/>
</dbReference>
<reference evidence="2 3" key="1">
    <citation type="submission" date="2020-08" db="EMBL/GenBank/DDBJ databases">
        <title>Functional genomics of gut bacteria from endangered species of beetles.</title>
        <authorList>
            <person name="Carlos-Shanley C."/>
        </authorList>
    </citation>
    <scope>NUCLEOTIDE SEQUENCE [LARGE SCALE GENOMIC DNA]</scope>
    <source>
        <strain evidence="2 3">S00224</strain>
    </source>
</reference>
<accession>A0A7W7K260</accession>
<keyword evidence="3" id="KW-1185">Reference proteome</keyword>